<evidence type="ECO:0000313" key="2">
    <source>
        <dbReference type="Proteomes" id="UP000263517"/>
    </source>
</evidence>
<gene>
    <name evidence="1" type="ORF">DCW74_19025</name>
</gene>
<sequence>MTCKKPCEDCKCTPCGHLSIDEDLYVEIDDATFASVDLTIFEIEQLREQKKSIDAYFQEISNKKLKQEIN</sequence>
<dbReference type="AlphaFoldDB" id="A0A350P947"/>
<comment type="caution">
    <text evidence="1">The sequence shown here is derived from an EMBL/GenBank/DDBJ whole genome shotgun (WGS) entry which is preliminary data.</text>
</comment>
<reference evidence="1 2" key="1">
    <citation type="journal article" date="2018" name="Nat. Biotechnol.">
        <title>A standardized bacterial taxonomy based on genome phylogeny substantially revises the tree of life.</title>
        <authorList>
            <person name="Parks D.H."/>
            <person name="Chuvochina M."/>
            <person name="Waite D.W."/>
            <person name="Rinke C."/>
            <person name="Skarshewski A."/>
            <person name="Chaumeil P.A."/>
            <person name="Hugenholtz P."/>
        </authorList>
    </citation>
    <scope>NUCLEOTIDE SEQUENCE [LARGE SCALE GENOMIC DNA]</scope>
    <source>
        <strain evidence="1">UBA11978</strain>
    </source>
</reference>
<dbReference type="Proteomes" id="UP000263517">
    <property type="component" value="Unassembled WGS sequence"/>
</dbReference>
<accession>A0A350P947</accession>
<protein>
    <submittedName>
        <fullName evidence="1">Uncharacterized protein</fullName>
    </submittedName>
</protein>
<dbReference type="EMBL" id="DNAN01000666">
    <property type="protein sequence ID" value="HAW77814.1"/>
    <property type="molecule type" value="Genomic_DNA"/>
</dbReference>
<proteinExistence type="predicted"/>
<name>A0A350P947_9ALTE</name>
<evidence type="ECO:0000313" key="1">
    <source>
        <dbReference type="EMBL" id="HAW77814.1"/>
    </source>
</evidence>
<organism evidence="1 2">
    <name type="scientific">Alteromonas australica</name>
    <dbReference type="NCBI Taxonomy" id="589873"/>
    <lineage>
        <taxon>Bacteria</taxon>
        <taxon>Pseudomonadati</taxon>
        <taxon>Pseudomonadota</taxon>
        <taxon>Gammaproteobacteria</taxon>
        <taxon>Alteromonadales</taxon>
        <taxon>Alteromonadaceae</taxon>
        <taxon>Alteromonas/Salinimonas group</taxon>
        <taxon>Alteromonas</taxon>
    </lineage>
</organism>